<organism evidence="2 3">
    <name type="scientific">Gracilibacillus orientalis</name>
    <dbReference type="NCBI Taxonomy" id="334253"/>
    <lineage>
        <taxon>Bacteria</taxon>
        <taxon>Bacillati</taxon>
        <taxon>Bacillota</taxon>
        <taxon>Bacilli</taxon>
        <taxon>Bacillales</taxon>
        <taxon>Bacillaceae</taxon>
        <taxon>Gracilibacillus</taxon>
    </lineage>
</organism>
<reference evidence="3" key="1">
    <citation type="submission" date="2016-10" db="EMBL/GenBank/DDBJ databases">
        <authorList>
            <person name="Varghese N."/>
            <person name="Submissions S."/>
        </authorList>
    </citation>
    <scope>NUCLEOTIDE SEQUENCE [LARGE SCALE GENOMIC DNA]</scope>
    <source>
        <strain evidence="3">CGMCC 1.4250</strain>
    </source>
</reference>
<keyword evidence="3" id="KW-1185">Reference proteome</keyword>
<accession>A0A1I4HSD4</accession>
<dbReference type="AlphaFoldDB" id="A0A1I4HSD4"/>
<gene>
    <name evidence="2" type="ORF">SAMN04487943_101595</name>
</gene>
<protein>
    <submittedName>
        <fullName evidence="2">Uncharacterized protein</fullName>
    </submittedName>
</protein>
<dbReference type="Proteomes" id="UP000198565">
    <property type="component" value="Unassembled WGS sequence"/>
</dbReference>
<feature type="transmembrane region" description="Helical" evidence="1">
    <location>
        <begin position="6"/>
        <end position="23"/>
    </location>
</feature>
<name>A0A1I4HSD4_9BACI</name>
<evidence type="ECO:0000313" key="2">
    <source>
        <dbReference type="EMBL" id="SFL44693.1"/>
    </source>
</evidence>
<proteinExistence type="predicted"/>
<keyword evidence="1" id="KW-1133">Transmembrane helix</keyword>
<keyword evidence="1" id="KW-0812">Transmembrane</keyword>
<evidence type="ECO:0000313" key="3">
    <source>
        <dbReference type="Proteomes" id="UP000198565"/>
    </source>
</evidence>
<keyword evidence="1" id="KW-0472">Membrane</keyword>
<dbReference type="STRING" id="334253.SAMN04487943_101595"/>
<dbReference type="RefSeq" id="WP_175495294.1">
    <property type="nucleotide sequence ID" value="NZ_FOTR01000001.1"/>
</dbReference>
<sequence length="53" mass="6078">MEMPIGLFIFLCVVSLIIFYAVIETAVRRGIDSSQTSQMIKELLDKQNEKDDK</sequence>
<dbReference type="EMBL" id="FOTR01000001">
    <property type="protein sequence ID" value="SFL44693.1"/>
    <property type="molecule type" value="Genomic_DNA"/>
</dbReference>
<evidence type="ECO:0000256" key="1">
    <source>
        <dbReference type="SAM" id="Phobius"/>
    </source>
</evidence>